<dbReference type="InterPro" id="IPR004674">
    <property type="entry name" value="AhpD"/>
</dbReference>
<protein>
    <recommendedName>
        <fullName evidence="6">Alkyl hydroperoxide reductase AhpD</fullName>
        <ecNumber evidence="6">1.11.1.28</ecNumber>
    </recommendedName>
    <alternativeName>
        <fullName evidence="6">Alkylhydroperoxidase AhpD</fullName>
    </alternativeName>
</protein>
<dbReference type="EMBL" id="CP089982">
    <property type="protein sequence ID" value="WXB00296.1"/>
    <property type="molecule type" value="Genomic_DNA"/>
</dbReference>
<evidence type="ECO:0000313" key="9">
    <source>
        <dbReference type="Proteomes" id="UP001379533"/>
    </source>
</evidence>
<gene>
    <name evidence="6" type="primary">ahpD</name>
    <name evidence="8" type="ORF">LZC95_03460</name>
</gene>
<reference evidence="8 9" key="1">
    <citation type="submission" date="2021-12" db="EMBL/GenBank/DDBJ databases">
        <title>Discovery of the Pendulisporaceae a myxobacterial family with distinct sporulation behavior and unique specialized metabolism.</title>
        <authorList>
            <person name="Garcia R."/>
            <person name="Popoff A."/>
            <person name="Bader C.D."/>
            <person name="Loehr J."/>
            <person name="Walesch S."/>
            <person name="Walt C."/>
            <person name="Boldt J."/>
            <person name="Bunk B."/>
            <person name="Haeckl F.J.F.P.J."/>
            <person name="Gunesch A.P."/>
            <person name="Birkelbach J."/>
            <person name="Nuebel U."/>
            <person name="Pietschmann T."/>
            <person name="Bach T."/>
            <person name="Mueller R."/>
        </authorList>
    </citation>
    <scope>NUCLEOTIDE SEQUENCE [LARGE SCALE GENOMIC DNA]</scope>
    <source>
        <strain evidence="8 9">MSr12523</strain>
    </source>
</reference>
<feature type="active site" description="Cysteine sulfenic acid (-SOH) intermediate" evidence="6">
    <location>
        <position position="136"/>
    </location>
</feature>
<dbReference type="InterPro" id="IPR029032">
    <property type="entry name" value="AhpD-like"/>
</dbReference>
<sequence>MPATEALRALIPEAAKDIRLNLQSTLTGTSSLTTDQKWGVAIASAIAARSPRLRAALVSDSASVVDAKVVEDAKAAAALMAMNNVYYRFRHMIGKQTYSDKPARLRMNRLAAPAHNKADLELFSLAVSAIHGCEMCVQAHEKTVLEHGLSEDQVHDAVRLAATIHATAISLEIDATE</sequence>
<evidence type="ECO:0000313" key="8">
    <source>
        <dbReference type="EMBL" id="WXB00296.1"/>
    </source>
</evidence>
<dbReference type="InterPro" id="IPR003779">
    <property type="entry name" value="CMD-like"/>
</dbReference>
<evidence type="ECO:0000259" key="7">
    <source>
        <dbReference type="Pfam" id="PF02627"/>
    </source>
</evidence>
<dbReference type="Proteomes" id="UP001379533">
    <property type="component" value="Chromosome"/>
</dbReference>
<proteinExistence type="inferred from homology"/>
<dbReference type="NCBIfam" id="TIGR00778">
    <property type="entry name" value="ahpD_dom"/>
    <property type="match status" value="1"/>
</dbReference>
<keyword evidence="1 6" id="KW-0575">Peroxidase</keyword>
<keyword evidence="5 6" id="KW-0676">Redox-active center</keyword>
<dbReference type="InterPro" id="IPR004675">
    <property type="entry name" value="AhpD_core"/>
</dbReference>
<dbReference type="EC" id="1.11.1.28" evidence="6"/>
<dbReference type="HAMAP" id="MF_01676">
    <property type="entry name" value="AhpD"/>
    <property type="match status" value="1"/>
</dbReference>
<evidence type="ECO:0000256" key="4">
    <source>
        <dbReference type="ARBA" id="ARBA00023157"/>
    </source>
</evidence>
<dbReference type="PANTHER" id="PTHR33930">
    <property type="entry name" value="ALKYL HYDROPEROXIDE REDUCTASE AHPD"/>
    <property type="match status" value="1"/>
</dbReference>
<evidence type="ECO:0000256" key="3">
    <source>
        <dbReference type="ARBA" id="ARBA00023002"/>
    </source>
</evidence>
<dbReference type="Pfam" id="PF02627">
    <property type="entry name" value="CMD"/>
    <property type="match status" value="1"/>
</dbReference>
<dbReference type="RefSeq" id="WP_394850941.1">
    <property type="nucleotide sequence ID" value="NZ_CP089982.1"/>
</dbReference>
<feature type="domain" description="Carboxymuconolactone decarboxylase-like" evidence="7">
    <location>
        <begin position="103"/>
        <end position="168"/>
    </location>
</feature>
<feature type="disulfide bond" description="Interchain (with AhpC); in linked form" evidence="6">
    <location>
        <position position="136"/>
    </location>
</feature>
<comment type="catalytic activity">
    <reaction evidence="6">
        <text>N(6)-[(R)-dihydrolipoyl]-L-lysyl-[lipoyl-carrier protein] + a hydroperoxide = N(6)-[(R)-lipoyl]-L-lysyl-[lipoyl-carrier protein] + an alcohol + H2O</text>
        <dbReference type="Rhea" id="RHEA:62636"/>
        <dbReference type="Rhea" id="RHEA-COMP:10502"/>
        <dbReference type="Rhea" id="RHEA-COMP:16355"/>
        <dbReference type="ChEBI" id="CHEBI:15377"/>
        <dbReference type="ChEBI" id="CHEBI:30879"/>
        <dbReference type="ChEBI" id="CHEBI:35924"/>
        <dbReference type="ChEBI" id="CHEBI:83099"/>
        <dbReference type="ChEBI" id="CHEBI:83100"/>
        <dbReference type="EC" id="1.11.1.28"/>
    </reaction>
</comment>
<accession>A0ABZ2KTC0</accession>
<feature type="active site" description="Proton donor" evidence="6">
    <location>
        <position position="133"/>
    </location>
</feature>
<evidence type="ECO:0000256" key="2">
    <source>
        <dbReference type="ARBA" id="ARBA00022862"/>
    </source>
</evidence>
<evidence type="ECO:0000256" key="6">
    <source>
        <dbReference type="HAMAP-Rule" id="MF_01676"/>
    </source>
</evidence>
<comment type="similarity">
    <text evidence="6">Belongs to the AhpD family.</text>
</comment>
<evidence type="ECO:0000256" key="5">
    <source>
        <dbReference type="ARBA" id="ARBA00023284"/>
    </source>
</evidence>
<keyword evidence="3 6" id="KW-0560">Oxidoreductase</keyword>
<keyword evidence="2 6" id="KW-0049">Antioxidant</keyword>
<organism evidence="8 9">
    <name type="scientific">Pendulispora brunnea</name>
    <dbReference type="NCBI Taxonomy" id="2905690"/>
    <lineage>
        <taxon>Bacteria</taxon>
        <taxon>Pseudomonadati</taxon>
        <taxon>Myxococcota</taxon>
        <taxon>Myxococcia</taxon>
        <taxon>Myxococcales</taxon>
        <taxon>Sorangiineae</taxon>
        <taxon>Pendulisporaceae</taxon>
        <taxon>Pendulispora</taxon>
    </lineage>
</organism>
<dbReference type="Gene3D" id="1.20.1290.10">
    <property type="entry name" value="AhpD-like"/>
    <property type="match status" value="1"/>
</dbReference>
<comment type="function">
    <text evidence="6">Antioxidant protein with alkyl hydroperoxidase activity. Required for the reduction of the AhpC active site cysteine residues and for the regeneration of the AhpC enzyme activity.</text>
</comment>
<evidence type="ECO:0000256" key="1">
    <source>
        <dbReference type="ARBA" id="ARBA00022559"/>
    </source>
</evidence>
<keyword evidence="9" id="KW-1185">Reference proteome</keyword>
<dbReference type="SUPFAM" id="SSF69118">
    <property type="entry name" value="AhpD-like"/>
    <property type="match status" value="1"/>
</dbReference>
<feature type="disulfide bond" evidence="6">
    <location>
        <begin position="133"/>
        <end position="136"/>
    </location>
</feature>
<dbReference type="PANTHER" id="PTHR33930:SF7">
    <property type="entry name" value="ALKYL HYDROPEROXIDE REDUCTASE AHPD"/>
    <property type="match status" value="1"/>
</dbReference>
<keyword evidence="4 6" id="KW-1015">Disulfide bond</keyword>
<name>A0ABZ2KTC0_9BACT</name>